<protein>
    <submittedName>
        <fullName evidence="1">Uncharacterized protein</fullName>
    </submittedName>
</protein>
<dbReference type="EMBL" id="BAABME010000763">
    <property type="protein sequence ID" value="GAA0145313.1"/>
    <property type="molecule type" value="Genomic_DNA"/>
</dbReference>
<evidence type="ECO:0000313" key="1">
    <source>
        <dbReference type="EMBL" id="GAA0145313.1"/>
    </source>
</evidence>
<dbReference type="Proteomes" id="UP001454036">
    <property type="component" value="Unassembled WGS sequence"/>
</dbReference>
<reference evidence="1 2" key="1">
    <citation type="submission" date="2024-01" db="EMBL/GenBank/DDBJ databases">
        <title>The complete chloroplast genome sequence of Lithospermum erythrorhizon: insights into the phylogenetic relationship among Boraginaceae species and the maternal lineages of purple gromwells.</title>
        <authorList>
            <person name="Okada T."/>
            <person name="Watanabe K."/>
        </authorList>
    </citation>
    <scope>NUCLEOTIDE SEQUENCE [LARGE SCALE GENOMIC DNA]</scope>
</reference>
<comment type="caution">
    <text evidence="1">The sequence shown here is derived from an EMBL/GenBank/DDBJ whole genome shotgun (WGS) entry which is preliminary data.</text>
</comment>
<accession>A0AAV3P254</accession>
<evidence type="ECO:0000313" key="2">
    <source>
        <dbReference type="Proteomes" id="UP001454036"/>
    </source>
</evidence>
<organism evidence="1 2">
    <name type="scientific">Lithospermum erythrorhizon</name>
    <name type="common">Purple gromwell</name>
    <name type="synonym">Lithospermum officinale var. erythrorhizon</name>
    <dbReference type="NCBI Taxonomy" id="34254"/>
    <lineage>
        <taxon>Eukaryota</taxon>
        <taxon>Viridiplantae</taxon>
        <taxon>Streptophyta</taxon>
        <taxon>Embryophyta</taxon>
        <taxon>Tracheophyta</taxon>
        <taxon>Spermatophyta</taxon>
        <taxon>Magnoliopsida</taxon>
        <taxon>eudicotyledons</taxon>
        <taxon>Gunneridae</taxon>
        <taxon>Pentapetalae</taxon>
        <taxon>asterids</taxon>
        <taxon>lamiids</taxon>
        <taxon>Boraginales</taxon>
        <taxon>Boraginaceae</taxon>
        <taxon>Boraginoideae</taxon>
        <taxon>Lithospermeae</taxon>
        <taxon>Lithospermum</taxon>
    </lineage>
</organism>
<sequence length="130" mass="13902">MRVHSSSSATIDGPNLSINKSITSCQLSIELGGCLWNYFSACPDRLLGNALAYTSLSLAQKDSWELNDLRWLLGSPNPMNVLNFGILNPPGILACLNLLENGKSSLCFTGPRPGVISFKSASARQVVSTS</sequence>
<gene>
    <name evidence="1" type="ORF">LIER_05534</name>
</gene>
<keyword evidence="2" id="KW-1185">Reference proteome</keyword>
<name>A0AAV3P254_LITER</name>
<dbReference type="AlphaFoldDB" id="A0AAV3P254"/>
<proteinExistence type="predicted"/>